<keyword evidence="2 5" id="KW-0812">Transmembrane</keyword>
<comment type="subcellular location">
    <subcellularLocation>
        <location evidence="1">Endomembrane system</location>
        <topology evidence="1">Multi-pass membrane protein</topology>
    </subcellularLocation>
</comment>
<feature type="domain" description="HTTM-like" evidence="6">
    <location>
        <begin position="28"/>
        <end position="301"/>
    </location>
</feature>
<evidence type="ECO:0000313" key="7">
    <source>
        <dbReference type="EMBL" id="MCA9385931.1"/>
    </source>
</evidence>
<evidence type="ECO:0000313" key="8">
    <source>
        <dbReference type="Proteomes" id="UP000754563"/>
    </source>
</evidence>
<comment type="caution">
    <text evidence="7">The sequence shown here is derived from an EMBL/GenBank/DDBJ whole genome shotgun (WGS) entry which is preliminary data.</text>
</comment>
<evidence type="ECO:0000256" key="3">
    <source>
        <dbReference type="ARBA" id="ARBA00022989"/>
    </source>
</evidence>
<dbReference type="GO" id="GO:0012505">
    <property type="term" value="C:endomembrane system"/>
    <property type="evidence" value="ECO:0007669"/>
    <property type="project" value="UniProtKB-SubCell"/>
</dbReference>
<dbReference type="GO" id="GO:0015035">
    <property type="term" value="F:protein-disulfide reductase activity"/>
    <property type="evidence" value="ECO:0007669"/>
    <property type="project" value="InterPro"/>
</dbReference>
<feature type="transmembrane region" description="Helical" evidence="5">
    <location>
        <begin position="376"/>
        <end position="396"/>
    </location>
</feature>
<reference evidence="7" key="2">
    <citation type="journal article" date="2021" name="Microbiome">
        <title>Successional dynamics and alternative stable states in a saline activated sludge microbial community over 9 years.</title>
        <authorList>
            <person name="Wang Y."/>
            <person name="Ye J."/>
            <person name="Ju F."/>
            <person name="Liu L."/>
            <person name="Boyd J.A."/>
            <person name="Deng Y."/>
            <person name="Parks D.H."/>
            <person name="Jiang X."/>
            <person name="Yin X."/>
            <person name="Woodcroft B.J."/>
            <person name="Tyson G.W."/>
            <person name="Hugenholtz P."/>
            <person name="Polz M.F."/>
            <person name="Zhang T."/>
        </authorList>
    </citation>
    <scope>NUCLEOTIDE SEQUENCE</scope>
    <source>
        <strain evidence="7">HKST-UBA11</strain>
    </source>
</reference>
<gene>
    <name evidence="7" type="ORF">KC717_04760</name>
</gene>
<feature type="transmembrane region" description="Helical" evidence="5">
    <location>
        <begin position="92"/>
        <end position="113"/>
    </location>
</feature>
<name>A0A955RKM5_9BACT</name>
<keyword evidence="3 5" id="KW-1133">Transmembrane helix</keyword>
<evidence type="ECO:0000256" key="4">
    <source>
        <dbReference type="ARBA" id="ARBA00023136"/>
    </source>
</evidence>
<feature type="transmembrane region" description="Helical" evidence="5">
    <location>
        <begin position="35"/>
        <end position="53"/>
    </location>
</feature>
<evidence type="ECO:0000256" key="2">
    <source>
        <dbReference type="ARBA" id="ARBA00022692"/>
    </source>
</evidence>
<feature type="transmembrane region" description="Helical" evidence="5">
    <location>
        <begin position="174"/>
        <end position="196"/>
    </location>
</feature>
<dbReference type="Proteomes" id="UP000754563">
    <property type="component" value="Unassembled WGS sequence"/>
</dbReference>
<feature type="transmembrane region" description="Helical" evidence="5">
    <location>
        <begin position="142"/>
        <end position="162"/>
    </location>
</feature>
<proteinExistence type="predicted"/>
<sequence>MSQNCQVPPNKKKSLPLFTAFRNYLKTYFAIDTRSLAIFRIALALLILIDLGIRSTDLIAHYSDFGILPRDVLIGQFMNDSYISLHLLSGNVYVIVALFIVAALFAVMLLLGYKTKLATIVSWILLVSLHNRNDMILNGGDVLFRLLLFWGMFLPLGATYSLDSIKEKSKERAHLSVASAALLFQVAYVYVFSALLKDNPIWTLEGTAVYYALSVDQFTRPLGYVLYQFPELMKLLSFGTLYLELYGPIIALFLIFPKHIPRTLMAFSFMLMHLGFTLTMELGIFPYIGMAAWLVFLPSSFWEWFLKFLNPEPDDIAIYYDLDCGFCRQMVAIISTALALRCDIRTAQSEVETKAEMERMHSWVIKDKKGTLYTEFFAFIELCKVSPILFWIAPFLSLKPCTWIGNKLYRFVADNRGFFGRFIHTYRGPVTEKFLFPQLLTSIIALFFFLYITGWNIRTLDFDKYQKFFPQTWNVVGYTLRIDQYWNMFAPYPLMDDGWYVIVGTQTDGRDINVQKSHEKYIDWEKPEFVAQTYKNQRWRKFMMNIWERSNTGYREPYAKYLCWNWNQNEEHAQQLSSIKIYFVEERTLPNYGVEEPKEVLLHTQNCFI</sequence>
<feature type="transmembrane region" description="Helical" evidence="5">
    <location>
        <begin position="435"/>
        <end position="457"/>
    </location>
</feature>
<reference evidence="7" key="1">
    <citation type="submission" date="2020-04" db="EMBL/GenBank/DDBJ databases">
        <authorList>
            <person name="Zhang T."/>
        </authorList>
    </citation>
    <scope>NUCLEOTIDE SEQUENCE</scope>
    <source>
        <strain evidence="7">HKST-UBA11</strain>
    </source>
</reference>
<dbReference type="InterPro" id="IPR011020">
    <property type="entry name" value="HTTM-like"/>
</dbReference>
<dbReference type="InterPro" id="IPR053934">
    <property type="entry name" value="HTTM_dom"/>
</dbReference>
<evidence type="ECO:0000256" key="5">
    <source>
        <dbReference type="SAM" id="Phobius"/>
    </source>
</evidence>
<protein>
    <submittedName>
        <fullName evidence="7">HTTM domain-containing protein</fullName>
    </submittedName>
</protein>
<dbReference type="PANTHER" id="PTHR39535:SF2">
    <property type="entry name" value="HTTM DOMAIN-CONTAINING PROTEIN"/>
    <property type="match status" value="1"/>
</dbReference>
<dbReference type="Pfam" id="PF05090">
    <property type="entry name" value="HTTM"/>
    <property type="match status" value="1"/>
</dbReference>
<dbReference type="Pfam" id="PF04134">
    <property type="entry name" value="DCC1-like"/>
    <property type="match status" value="1"/>
</dbReference>
<dbReference type="InterPro" id="IPR052964">
    <property type="entry name" value="Sporulation_signal_mat"/>
</dbReference>
<dbReference type="InterPro" id="IPR007263">
    <property type="entry name" value="DCC1-like"/>
</dbReference>
<dbReference type="PANTHER" id="PTHR39535">
    <property type="entry name" value="SPORULATION-DELAYING PROTEIN SDPB"/>
    <property type="match status" value="1"/>
</dbReference>
<dbReference type="EMBL" id="JAGQLH010000058">
    <property type="protein sequence ID" value="MCA9385931.1"/>
    <property type="molecule type" value="Genomic_DNA"/>
</dbReference>
<evidence type="ECO:0000256" key="1">
    <source>
        <dbReference type="ARBA" id="ARBA00004127"/>
    </source>
</evidence>
<accession>A0A955RKM5</accession>
<keyword evidence="4 5" id="KW-0472">Membrane</keyword>
<feature type="transmembrane region" description="Helical" evidence="5">
    <location>
        <begin position="235"/>
        <end position="256"/>
    </location>
</feature>
<feature type="transmembrane region" description="Helical" evidence="5">
    <location>
        <begin position="268"/>
        <end position="296"/>
    </location>
</feature>
<dbReference type="AlphaFoldDB" id="A0A955RKM5"/>
<dbReference type="SMART" id="SM00752">
    <property type="entry name" value="HTTM"/>
    <property type="match status" value="1"/>
</dbReference>
<evidence type="ECO:0000259" key="6">
    <source>
        <dbReference type="SMART" id="SM00752"/>
    </source>
</evidence>
<organism evidence="7 8">
    <name type="scientific">Candidatus Dojkabacteria bacterium</name>
    <dbReference type="NCBI Taxonomy" id="2099670"/>
    <lineage>
        <taxon>Bacteria</taxon>
        <taxon>Candidatus Dojkabacteria</taxon>
    </lineage>
</organism>